<comment type="function">
    <text evidence="4">Required for assembly of dynein regulatory complex (DRC) and inner dynein arm (IDA) complexes, which are responsible for ciliary beat regulation, thereby playing a central role in motility in cilia and flagella. Probably acts together with CCDC40 to form a molecular ruler that determines the 96 nanometer (nm) repeat length and arrangements of components in cilia and flagella. Not required for outer dynein arm complexes assembly.</text>
</comment>
<accession>A0A8C6LLH7</accession>
<reference evidence="8" key="3">
    <citation type="submission" date="2025-05" db="UniProtKB">
        <authorList>
            <consortium name="Ensembl"/>
        </authorList>
    </citation>
    <scope>IDENTIFICATION</scope>
</reference>
<dbReference type="OMA" id="VDADIPM"/>
<dbReference type="Proteomes" id="UP000822369">
    <property type="component" value="Chromosome 5"/>
</dbReference>
<reference evidence="8" key="1">
    <citation type="submission" date="2014-08" db="EMBL/GenBank/DDBJ databases">
        <authorList>
            <person name="Senf B."/>
            <person name="Petzold A."/>
            <person name="Downie B.R."/>
            <person name="Koch P."/>
            <person name="Platzer M."/>
        </authorList>
    </citation>
    <scope>NUCLEOTIDE SEQUENCE [LARGE SCALE GENOMIC DNA]</scope>
    <source>
        <strain evidence="8">GRZ</strain>
    </source>
</reference>
<feature type="compositionally biased region" description="Low complexity" evidence="6">
    <location>
        <begin position="874"/>
        <end position="901"/>
    </location>
</feature>
<dbReference type="Ensembl" id="ENSNFUT00015022731.1">
    <property type="protein sequence ID" value="ENSNFUP00015021716.1"/>
    <property type="gene ID" value="ENSNFUG00015010529.1"/>
</dbReference>
<evidence type="ECO:0000313" key="8">
    <source>
        <dbReference type="Ensembl" id="ENSNFUP00015021716.1"/>
    </source>
</evidence>
<feature type="region of interest" description="Disordered" evidence="6">
    <location>
        <begin position="874"/>
        <end position="906"/>
    </location>
</feature>
<evidence type="ECO:0000256" key="2">
    <source>
        <dbReference type="ARBA" id="ARBA00016725"/>
    </source>
</evidence>
<keyword evidence="9" id="KW-1185">Reference proteome</keyword>
<dbReference type="GO" id="GO:0060287">
    <property type="term" value="P:epithelial cilium movement involved in determination of left/right asymmetry"/>
    <property type="evidence" value="ECO:0007669"/>
    <property type="project" value="TreeGrafter"/>
</dbReference>
<evidence type="ECO:0000256" key="4">
    <source>
        <dbReference type="ARBA" id="ARBA00045182"/>
    </source>
</evidence>
<gene>
    <name evidence="8" type="primary">ccdc39</name>
    <name evidence="7" type="ORF">G4P62_009456</name>
</gene>
<feature type="coiled-coil region" evidence="5">
    <location>
        <begin position="286"/>
        <end position="369"/>
    </location>
</feature>
<dbReference type="EMBL" id="JAAVVJ010000005">
    <property type="protein sequence ID" value="KAF7223197.1"/>
    <property type="molecule type" value="Genomic_DNA"/>
</dbReference>
<dbReference type="GeneTree" id="ENSGT00390000015010"/>
<dbReference type="InterPro" id="IPR033290">
    <property type="entry name" value="CCDC39"/>
</dbReference>
<dbReference type="GO" id="GO:0036159">
    <property type="term" value="P:inner dynein arm assembly"/>
    <property type="evidence" value="ECO:0007669"/>
    <property type="project" value="InterPro"/>
</dbReference>
<dbReference type="RefSeq" id="XP_015813242.1">
    <property type="nucleotide sequence ID" value="XM_015957756.3"/>
</dbReference>
<sequence length="947" mass="109681">MSHIIKSALADMGWDVRHAVPELNAENKALLAEISEAERQLVQLDNDIGNNTDSKQQMTTYIRSAKRELEYQDALLKAKVSEVELVNHLTALAERETGHLVQQTAAMKRENGTLRGQKDMLEKSMFKTEHKLEEFKLQMDWDQQILDAFLEESARKDEDMMSIVKYAQQEEHRIKSLTVTIEKKALEASEKYKALEKQLIETTTAQTAFDKTVEILNQIHLEVEQLITQWANSVEQIKHQDSEMQRCALQLVQANHAIREKNAALTKSRNLLETQKDSNQSKERKINTAKMMGAKLRQNLKEQEENYVRLQDELKGGRVVLNRTTSEVEALMAQISRTKKDLHQNNEKLKEARAYNTALEEKLKAATRTTVSKEERAAQVEQFLKEKEQGIKELDSQLHVLTGALSHHRQQLQLLKTKEKEFTMQITRSKSTISSLECQHLKLEKEVIRQQMITTLQDTKIILLSKKLARLHGDMDTGERHTLERKISELNEVLDEKQKSAKKLTNTLRECEENIRCLRREKEKSEAQKADLNEELKMLMTLCYRCENELKRLSLRKQEEMVERKMVMMEVKRVKDLLYSKADTMLSLEKRKSEREKALKIKKEEIKVLIKTLSQQLKVTEQEKQKLQAEFSEKLTRIERLKSRFEVMVLSMGALEGEEEKTQAFYIVKAAQDKEELRQKGDELEAKVHKMALETKALENTILMFNDLLSSSYHRSFSKVKESSLTYQEKVKLEEQLRSNKERLEQKQQQVQELQQDMQDMNQTLERLMQDDQVERREMHHKQTLTAKLNRETTSLQEKIDRATKQSSKLTKLICSAKDTKAETLELQDIKLKELKEFNKNINEMLHKVMKDNDDLRSVLEKSLLQANLHLPSPLSTLSSRRSSRANSASTSPRSPVSSARRNTKSLALSSAQLNTISLDWDPAASPSPPASSRSFTSTKSNRKSKF</sequence>
<dbReference type="GeneID" id="107384481"/>
<comment type="similarity">
    <text evidence="1">Belongs to the CCDC39 family.</text>
</comment>
<evidence type="ECO:0000313" key="7">
    <source>
        <dbReference type="EMBL" id="KAF7223197.1"/>
    </source>
</evidence>
<dbReference type="GO" id="GO:0060285">
    <property type="term" value="P:cilium-dependent cell motility"/>
    <property type="evidence" value="ECO:0007669"/>
    <property type="project" value="TreeGrafter"/>
</dbReference>
<dbReference type="GO" id="GO:0005930">
    <property type="term" value="C:axoneme"/>
    <property type="evidence" value="ECO:0007669"/>
    <property type="project" value="InterPro"/>
</dbReference>
<dbReference type="Proteomes" id="UP000694548">
    <property type="component" value="Chromosome sgr09"/>
</dbReference>
<evidence type="ECO:0000256" key="3">
    <source>
        <dbReference type="ARBA" id="ARBA00023054"/>
    </source>
</evidence>
<feature type="coiled-coil region" evidence="5">
    <location>
        <begin position="20"/>
        <end position="47"/>
    </location>
</feature>
<feature type="coiled-coil region" evidence="5">
    <location>
        <begin position="727"/>
        <end position="806"/>
    </location>
</feature>
<dbReference type="PANTHER" id="PTHR18962:SF0">
    <property type="entry name" value="COILED-COIL DOMAIN-CONTAINING PROTEIN 39"/>
    <property type="match status" value="1"/>
</dbReference>
<dbReference type="OrthoDB" id="10259720at2759"/>
<dbReference type="KEGG" id="nfu:107384481"/>
<dbReference type="SUPFAM" id="SSF57997">
    <property type="entry name" value="Tropomyosin"/>
    <property type="match status" value="1"/>
</dbReference>
<dbReference type="AlphaFoldDB" id="A0A8C6LLH7"/>
<reference evidence="7" key="2">
    <citation type="submission" date="2020-03" db="EMBL/GenBank/DDBJ databases">
        <title>Intra-Species Differences in Population Size shape Life History and Genome Evolution.</title>
        <authorList>
            <person name="Willemsen D."/>
            <person name="Cui R."/>
            <person name="Valenzano D.R."/>
        </authorList>
    </citation>
    <scope>NUCLEOTIDE SEQUENCE</scope>
    <source>
        <strain evidence="7">GRZ</strain>
        <tissue evidence="7">Whole</tissue>
    </source>
</reference>
<feature type="coiled-coil region" evidence="5">
    <location>
        <begin position="480"/>
        <end position="542"/>
    </location>
</feature>
<dbReference type="GO" id="GO:0005576">
    <property type="term" value="C:extracellular region"/>
    <property type="evidence" value="ECO:0007669"/>
    <property type="project" value="GOC"/>
</dbReference>
<name>A0A8C6LLH7_NOTFU</name>
<dbReference type="PANTHER" id="PTHR18962">
    <property type="entry name" value="COILED-COIL DOMAIN-CONTAINING PROTEIN 39"/>
    <property type="match status" value="1"/>
</dbReference>
<protein>
    <recommendedName>
        <fullName evidence="2">Coiled-coil domain-containing protein 39</fullName>
    </recommendedName>
</protein>
<proteinExistence type="inferred from homology"/>
<feature type="coiled-coil region" evidence="5">
    <location>
        <begin position="603"/>
        <end position="694"/>
    </location>
</feature>
<feature type="region of interest" description="Disordered" evidence="6">
    <location>
        <begin position="920"/>
        <end position="947"/>
    </location>
</feature>
<evidence type="ECO:0000256" key="6">
    <source>
        <dbReference type="SAM" id="MobiDB-lite"/>
    </source>
</evidence>
<organism evidence="8 9">
    <name type="scientific">Nothobranchius furzeri</name>
    <name type="common">Turquoise killifish</name>
    <dbReference type="NCBI Taxonomy" id="105023"/>
    <lineage>
        <taxon>Eukaryota</taxon>
        <taxon>Metazoa</taxon>
        <taxon>Chordata</taxon>
        <taxon>Craniata</taxon>
        <taxon>Vertebrata</taxon>
        <taxon>Euteleostomi</taxon>
        <taxon>Actinopterygii</taxon>
        <taxon>Neopterygii</taxon>
        <taxon>Teleostei</taxon>
        <taxon>Neoteleostei</taxon>
        <taxon>Acanthomorphata</taxon>
        <taxon>Ovalentaria</taxon>
        <taxon>Atherinomorphae</taxon>
        <taxon>Cyprinodontiformes</taxon>
        <taxon>Nothobranchiidae</taxon>
        <taxon>Nothobranchius</taxon>
    </lineage>
</organism>
<evidence type="ECO:0000313" key="9">
    <source>
        <dbReference type="Proteomes" id="UP000694548"/>
    </source>
</evidence>
<dbReference type="Pfam" id="PF24161">
    <property type="entry name" value="CCDC39"/>
    <property type="match status" value="1"/>
</dbReference>
<evidence type="ECO:0000256" key="5">
    <source>
        <dbReference type="SAM" id="Coils"/>
    </source>
</evidence>
<keyword evidence="3 5" id="KW-0175">Coiled coil</keyword>
<evidence type="ECO:0000256" key="1">
    <source>
        <dbReference type="ARBA" id="ARBA00005805"/>
    </source>
</evidence>